<dbReference type="InterPro" id="IPR035451">
    <property type="entry name" value="Ada-like_dom_sf"/>
</dbReference>
<dbReference type="InterPro" id="IPR035681">
    <property type="entry name" value="ComA-like_MBL"/>
</dbReference>
<dbReference type="SMART" id="SM00849">
    <property type="entry name" value="Lactamase_B"/>
    <property type="match status" value="1"/>
</dbReference>
<dbReference type="GeneID" id="41603894"/>
<name>A0A0E3KYE3_METTT</name>
<dbReference type="InterPro" id="IPR001279">
    <property type="entry name" value="Metallo-B-lactamas"/>
</dbReference>
<organism evidence="4 5">
    <name type="scientific">Methanosarcina thermophila (strain ATCC 43570 / DSM 1825 / OCM 12 / VKM B-1830 / TM-1)</name>
    <dbReference type="NCBI Taxonomy" id="523844"/>
    <lineage>
        <taxon>Archaea</taxon>
        <taxon>Methanobacteriati</taxon>
        <taxon>Methanobacteriota</taxon>
        <taxon>Stenosarchaea group</taxon>
        <taxon>Methanomicrobia</taxon>
        <taxon>Methanosarcinales</taxon>
        <taxon>Methanosarcinaceae</taxon>
        <taxon>Methanosarcina</taxon>
    </lineage>
</organism>
<evidence type="ECO:0000259" key="3">
    <source>
        <dbReference type="SMART" id="SM00849"/>
    </source>
</evidence>
<feature type="region of interest" description="Disordered" evidence="2">
    <location>
        <begin position="89"/>
        <end position="118"/>
    </location>
</feature>
<feature type="region of interest" description="Disordered" evidence="2">
    <location>
        <begin position="629"/>
        <end position="648"/>
    </location>
</feature>
<evidence type="ECO:0000313" key="5">
    <source>
        <dbReference type="Proteomes" id="UP000066529"/>
    </source>
</evidence>
<dbReference type="InterPro" id="IPR036866">
    <property type="entry name" value="RibonucZ/Hydroxyglut_hydro"/>
</dbReference>
<feature type="compositionally biased region" description="Basic and acidic residues" evidence="2">
    <location>
        <begin position="136"/>
        <end position="185"/>
    </location>
</feature>
<dbReference type="GO" id="GO:0006281">
    <property type="term" value="P:DNA repair"/>
    <property type="evidence" value="ECO:0007669"/>
    <property type="project" value="InterPro"/>
</dbReference>
<dbReference type="SUPFAM" id="SSF56281">
    <property type="entry name" value="Metallo-hydrolase/oxidoreductase"/>
    <property type="match status" value="1"/>
</dbReference>
<dbReference type="PANTHER" id="PTHR30619">
    <property type="entry name" value="DNA INTERNALIZATION/COMPETENCE PROTEIN COMEC/REC2"/>
    <property type="match status" value="1"/>
</dbReference>
<evidence type="ECO:0000256" key="1">
    <source>
        <dbReference type="ARBA" id="ARBA00023159"/>
    </source>
</evidence>
<dbReference type="Pfam" id="PF00753">
    <property type="entry name" value="Lactamase_B"/>
    <property type="match status" value="1"/>
</dbReference>
<dbReference type="GO" id="GO:0008270">
    <property type="term" value="F:zinc ion binding"/>
    <property type="evidence" value="ECO:0007669"/>
    <property type="project" value="InterPro"/>
</dbReference>
<dbReference type="CDD" id="cd07731">
    <property type="entry name" value="ComA-like_MBL-fold"/>
    <property type="match status" value="1"/>
</dbReference>
<protein>
    <submittedName>
        <fullName evidence="4">ComEC</fullName>
    </submittedName>
</protein>
<dbReference type="RefSeq" id="WP_082086757.1">
    <property type="nucleotide sequence ID" value="NZ_CP009501.1"/>
</dbReference>
<dbReference type="PANTHER" id="PTHR30619:SF7">
    <property type="entry name" value="BETA-LACTAMASE DOMAIN PROTEIN"/>
    <property type="match status" value="1"/>
</dbReference>
<dbReference type="HOGENOM" id="CLU_390111_0_0_2"/>
<dbReference type="Gene3D" id="3.60.15.10">
    <property type="entry name" value="Ribonuclease Z/Hydroxyacylglutathione hydrolase-like"/>
    <property type="match status" value="1"/>
</dbReference>
<dbReference type="EMBL" id="CP009501">
    <property type="protein sequence ID" value="AKB12516.1"/>
    <property type="molecule type" value="Genomic_DNA"/>
</dbReference>
<dbReference type="Gene3D" id="3.40.10.10">
    <property type="entry name" value="DNA Methylphosphotriester Repair Domain"/>
    <property type="match status" value="1"/>
</dbReference>
<feature type="region of interest" description="Disordered" evidence="2">
    <location>
        <begin position="136"/>
        <end position="198"/>
    </location>
</feature>
<dbReference type="Proteomes" id="UP000066529">
    <property type="component" value="Chromosome"/>
</dbReference>
<sequence>MWRFKNGFVALVVTFLVVMAGFGIGSAVADSSIDGNSTIDYTPVSSDSIADTTVDNSVDKNVDKITDETADKTTDKKIVENVDKTTEKTADDTTVDNNVDENAGKTTDDTTVNKNVDKTTDKTADDTAVDKNVDKNVDKTTDDKTTDDTTVDKNVDKTTDKTTDDTAVDKNVDKNVDKTTDKTADDTSVNKNVDKTTDKTADKNVDNIVADNSNDQKSKNEKIIDEEDEEVVCETPEEVEEVCEEAPEKEVVCKTPTKDVKCVETSPQAVDLCVNNTTEQANISGTDEPKENILNNFIKSILNIFNGNNSSETTLEQTTVQNTSTPADKNLTIHFLDVGQGDSILIEFNNSTMLIDAGESGQEDFILDYLQNQGISTLNYVVATHPHSDHIGGMDDILNNFQVDNFIDSGYPHTTQTYEDMLTIIDQKDIPFEVAQAGQTIDFDPAVDIEVMSPGTTYSDDLNENSVVLKITYGDTSFLLMGDAGLETEENIMKAGYDVDSDILKVGHHGSQSGSGEAFISAVSPEVSVIEVGAENDYGHPDPEILERLQKVSKVYRTDLDGTVTVTTDGSTYTVTTQKSDTPYVSPDPVLTEINEVIPTETSTSINEVTSAQTSTSEPVKARVAISDTTDASIENDENSKSASTTAASNTIDKDSKLLYASLKSDVYHSAGCQFVKRIKPENLITFNSQKEAEAAGYRACKVCGGK</sequence>
<evidence type="ECO:0000256" key="2">
    <source>
        <dbReference type="SAM" id="MobiDB-lite"/>
    </source>
</evidence>
<evidence type="ECO:0000313" key="4">
    <source>
        <dbReference type="EMBL" id="AKB12516.1"/>
    </source>
</evidence>
<dbReference type="OrthoDB" id="3327at2157"/>
<dbReference type="GO" id="GO:0006355">
    <property type="term" value="P:regulation of DNA-templated transcription"/>
    <property type="evidence" value="ECO:0007669"/>
    <property type="project" value="InterPro"/>
</dbReference>
<reference evidence="4 5" key="1">
    <citation type="submission" date="2014-07" db="EMBL/GenBank/DDBJ databases">
        <title>Methanogenic archaea and the global carbon cycle.</title>
        <authorList>
            <person name="Henriksen J.R."/>
            <person name="Luke J."/>
            <person name="Reinhart S."/>
            <person name="Benedict M.N."/>
            <person name="Youngblut N.D."/>
            <person name="Metcalf M.E."/>
            <person name="Whitaker R.J."/>
            <person name="Metcalf W.W."/>
        </authorList>
    </citation>
    <scope>NUCLEOTIDE SEQUENCE [LARGE SCALE GENOMIC DNA]</scope>
    <source>
        <strain evidence="5">ATCC 43570 / DSM 1825 / OCM 12 / VKM B-1830 / TM-1</strain>
    </source>
</reference>
<proteinExistence type="predicted"/>
<dbReference type="KEGG" id="mthr:MSTHT_0758"/>
<dbReference type="PATRIC" id="fig|523844.20.peg.969"/>
<dbReference type="InterPro" id="IPR004026">
    <property type="entry name" value="Ada_DNA_repair_Zn-bd"/>
</dbReference>
<feature type="domain" description="Metallo-beta-lactamase" evidence="3">
    <location>
        <begin position="340"/>
        <end position="534"/>
    </location>
</feature>
<dbReference type="GO" id="GO:0008168">
    <property type="term" value="F:methyltransferase activity"/>
    <property type="evidence" value="ECO:0007669"/>
    <property type="project" value="InterPro"/>
</dbReference>
<dbReference type="Pfam" id="PF02805">
    <property type="entry name" value="Ada_Zn_binding"/>
    <property type="match status" value="1"/>
</dbReference>
<keyword evidence="1" id="KW-0010">Activator</keyword>
<dbReference type="SUPFAM" id="SSF57884">
    <property type="entry name" value="Ada DNA repair protein, N-terminal domain (N-Ada 10)"/>
    <property type="match status" value="1"/>
</dbReference>
<dbReference type="GO" id="GO:0003677">
    <property type="term" value="F:DNA binding"/>
    <property type="evidence" value="ECO:0007669"/>
    <property type="project" value="InterPro"/>
</dbReference>
<gene>
    <name evidence="4" type="ORF">MSTHT_0758</name>
</gene>
<dbReference type="AlphaFoldDB" id="A0A0E3KYE3"/>
<accession>A0A0E3KYE3</accession>
<dbReference type="InterPro" id="IPR052159">
    <property type="entry name" value="Competence_DNA_uptake"/>
</dbReference>